<dbReference type="InterPro" id="IPR038461">
    <property type="entry name" value="Schlafen_AlbA_2_dom_sf"/>
</dbReference>
<organism evidence="2 3">
    <name type="scientific">Marinobacter adhaerens (strain DSM 23420 / HP15)</name>
    <dbReference type="NCBI Taxonomy" id="225937"/>
    <lineage>
        <taxon>Bacteria</taxon>
        <taxon>Pseudomonadati</taxon>
        <taxon>Pseudomonadota</taxon>
        <taxon>Gammaproteobacteria</taxon>
        <taxon>Pseudomonadales</taxon>
        <taxon>Marinobacteraceae</taxon>
        <taxon>Marinobacter</taxon>
    </lineage>
</organism>
<sequence length="474" mass="53390">MRHQRKKRETTVMDDKQINQLITRPNESLGLELKNWFDPDSFSGRAKLIKAIIALRNNDGGYLLIGFNDEDGSPNLADAPDDVQTQFHVDKLVALVTKMASHSFEIFVHYPVIDGKHFVLVEVPSGIKSPIVTKSELKDGSNVYVKLNCTYVRTLKANLTPSTAEATWKDWPDLVERCFENREADVGRFVRRHLASAMTGDMKETLGHVFSNSRPPTPVDQLHQFLDESLARYQSRIEERKHEDLPEHGSMEFAASIDGEIGEFRVNQDFLNLIQSTNPNWTGWSVFSVVGSTDFPSFKPRNVDGAWEALVDIFGTGFMDDLTFWRVAPEGRFYAYHGFEDDFSNGDRTPEPGTALEFVLAILRASECLALSLHFAKAMGATEDGVLHATYRWKGISGRTLSSWASPRRMMPSWYTAEQDEVISTISVPIETAPAALGGYVFQATRPLFEVFDGFTLKPDIVDDIVSRLLNRQL</sequence>
<dbReference type="eggNOG" id="COG2865">
    <property type="taxonomic scope" value="Bacteria"/>
</dbReference>
<dbReference type="PATRIC" id="fig|225937.3.peg.139"/>
<dbReference type="KEGG" id="mad:HP15_141"/>
<gene>
    <name evidence="2" type="ordered locus">HP15_141</name>
</gene>
<reference evidence="2 3" key="1">
    <citation type="journal article" date="2010" name="Stand. Genomic Sci.">
        <title>Complete genome sequence of Marinobacter adhaerens type strain (HP15), a diatom-interacting marine microorganism.</title>
        <authorList>
            <person name="Gardes A."/>
            <person name="Kaeppel E."/>
            <person name="Shehzad A."/>
            <person name="Seebah S."/>
            <person name="Teeling H."/>
            <person name="Yarza P."/>
            <person name="Glockner F.O."/>
            <person name="Grossart H.P."/>
            <person name="Ullrich M.S."/>
        </authorList>
    </citation>
    <scope>NUCLEOTIDE SEQUENCE [LARGE SCALE GENOMIC DNA]</scope>
    <source>
        <strain evidence="3">DSM 23420 / HP15</strain>
    </source>
</reference>
<reference evidence="3" key="2">
    <citation type="submission" date="2010-02" db="EMBL/GenBank/DDBJ databases">
        <title>Complete genome sequence of Marinobacter adhaerens type strain (HP15).</title>
        <authorList>
            <person name="Gaerdes A.A.M."/>
            <person name="Kaeppel E."/>
            <person name="Shezad A."/>
            <person name="Seebah S."/>
            <person name="Teeling H."/>
            <person name="Yarza P."/>
            <person name="Gloeckner F.O."/>
            <person name="Ullrich M.S."/>
        </authorList>
    </citation>
    <scope>NUCLEOTIDE SEQUENCE [LARGE SCALE GENOMIC DNA]</scope>
    <source>
        <strain evidence="3">DSM 23420 / HP15</strain>
    </source>
</reference>
<dbReference type="HOGENOM" id="CLU_601133_0_0_6"/>
<name>E4PJ86_MARAH</name>
<dbReference type="Gene3D" id="3.30.950.30">
    <property type="entry name" value="Schlafen, AAA domain"/>
    <property type="match status" value="1"/>
</dbReference>
<dbReference type="STRING" id="225937.HP15_141"/>
<protein>
    <submittedName>
        <fullName evidence="2">Transcriptional regulator</fullName>
    </submittedName>
</protein>
<dbReference type="AlphaFoldDB" id="E4PJ86"/>
<accession>E4PJ86</accession>
<dbReference type="EMBL" id="CP001978">
    <property type="protein sequence ID" value="ADP95905.1"/>
    <property type="molecule type" value="Genomic_DNA"/>
</dbReference>
<evidence type="ECO:0000313" key="2">
    <source>
        <dbReference type="EMBL" id="ADP95905.1"/>
    </source>
</evidence>
<evidence type="ECO:0000259" key="1">
    <source>
        <dbReference type="Pfam" id="PF04326"/>
    </source>
</evidence>
<dbReference type="InterPro" id="IPR007421">
    <property type="entry name" value="Schlafen_AlbA_2_dom"/>
</dbReference>
<proteinExistence type="predicted"/>
<dbReference type="Proteomes" id="UP000007077">
    <property type="component" value="Chromosome"/>
</dbReference>
<feature type="domain" description="Schlafen AlbA-2" evidence="1">
    <location>
        <begin position="27"/>
        <end position="148"/>
    </location>
</feature>
<evidence type="ECO:0000313" key="3">
    <source>
        <dbReference type="Proteomes" id="UP000007077"/>
    </source>
</evidence>
<dbReference type="Pfam" id="PF04326">
    <property type="entry name" value="SLFN_AlbA_2"/>
    <property type="match status" value="1"/>
</dbReference>